<feature type="transmembrane region" description="Helical" evidence="1">
    <location>
        <begin position="85"/>
        <end position="109"/>
    </location>
</feature>
<dbReference type="Pfam" id="PF11377">
    <property type="entry name" value="DUF3180"/>
    <property type="match status" value="1"/>
</dbReference>
<evidence type="ECO:0000313" key="2">
    <source>
        <dbReference type="EMBL" id="WFM83126.1"/>
    </source>
</evidence>
<dbReference type="EMBL" id="CP121208">
    <property type="protein sequence ID" value="WFM83126.1"/>
    <property type="molecule type" value="Genomic_DNA"/>
</dbReference>
<gene>
    <name evidence="2" type="ORF">P7079_06950</name>
</gene>
<evidence type="ECO:0000313" key="3">
    <source>
        <dbReference type="Proteomes" id="UP001215216"/>
    </source>
</evidence>
<dbReference type="RefSeq" id="WP_278012551.1">
    <property type="nucleotide sequence ID" value="NZ_CP121208.1"/>
</dbReference>
<keyword evidence="1" id="KW-0812">Transmembrane</keyword>
<keyword evidence="1" id="KW-1133">Transmembrane helix</keyword>
<reference evidence="2 3" key="1">
    <citation type="submission" date="2023-03" db="EMBL/GenBank/DDBJ databases">
        <title>Complete genome of Arcanobacterium canis strain DSM 25104 isolated in 2010 from a canine otitis externa in Germany.</title>
        <authorList>
            <person name="Borowiak M."/>
            <person name="Kreitlow A."/>
            <person name="Malorny B."/>
            <person name="Laemmler C."/>
            <person name="Prenger-Berninghoff E."/>
            <person name="Ploetz M."/>
            <person name="Abdulmawjood A."/>
        </authorList>
    </citation>
    <scope>NUCLEOTIDE SEQUENCE [LARGE SCALE GENOMIC DNA]</scope>
    <source>
        <strain evidence="2 3">DSM 25104</strain>
    </source>
</reference>
<keyword evidence="1" id="KW-0472">Membrane</keyword>
<dbReference type="InterPro" id="IPR021517">
    <property type="entry name" value="DUF3180"/>
</dbReference>
<proteinExistence type="predicted"/>
<feature type="transmembrane region" description="Helical" evidence="1">
    <location>
        <begin position="121"/>
        <end position="142"/>
    </location>
</feature>
<name>A0ABY8G198_9ACTO</name>
<feature type="transmembrane region" description="Helical" evidence="1">
    <location>
        <begin position="12"/>
        <end position="35"/>
    </location>
</feature>
<protein>
    <submittedName>
        <fullName evidence="2">DUF3180 domain-containing protein</fullName>
    </submittedName>
</protein>
<organism evidence="2 3">
    <name type="scientific">Arcanobacterium canis</name>
    <dbReference type="NCBI Taxonomy" id="999183"/>
    <lineage>
        <taxon>Bacteria</taxon>
        <taxon>Bacillati</taxon>
        <taxon>Actinomycetota</taxon>
        <taxon>Actinomycetes</taxon>
        <taxon>Actinomycetales</taxon>
        <taxon>Actinomycetaceae</taxon>
        <taxon>Arcanobacterium</taxon>
    </lineage>
</organism>
<feature type="transmembrane region" description="Helical" evidence="1">
    <location>
        <begin position="47"/>
        <end position="64"/>
    </location>
</feature>
<keyword evidence="3" id="KW-1185">Reference proteome</keyword>
<evidence type="ECO:0000256" key="1">
    <source>
        <dbReference type="SAM" id="Phobius"/>
    </source>
</evidence>
<dbReference type="Proteomes" id="UP001215216">
    <property type="component" value="Chromosome"/>
</dbReference>
<sequence length="164" mass="16836">MRGKDGKLQPTSIWMLLAVTAVAFLTVFVCVDVWISRGGAPVDISALAGIVPVGLGMISLALAWPVRQYQRQKIAVDPLSAARAYVYALACSRGGAIAGGVAAGIGAAYARTGPTASLESAMWGALVCALSAVILSVCGLVAESWCRINDTDDDSTPPRGAMPA</sequence>
<accession>A0ABY8G198</accession>